<dbReference type="InterPro" id="IPR025110">
    <property type="entry name" value="AMP-bd_C"/>
</dbReference>
<protein>
    <submittedName>
        <fullName evidence="3">O-succinylbenzoic acid--CoA ligase</fullName>
    </submittedName>
</protein>
<gene>
    <name evidence="3" type="primary">menE</name>
    <name evidence="3" type="ORF">GCM10010979_20810</name>
</gene>
<dbReference type="Gene3D" id="3.30.300.30">
    <property type="match status" value="1"/>
</dbReference>
<feature type="domain" description="AMP-dependent synthetase/ligase" evidence="1">
    <location>
        <begin position="38"/>
        <end position="215"/>
    </location>
</feature>
<name>A0A916WJH9_9MICO</name>
<sequence length="365" mass="37975">MTRALVATAAHDMFVALRGALSGEGPAVFAGEPTGALPATVPQRVALVIESSGSTGTPKRVALSSDALLASAAASDTALGGPGQWLLALPTTYIAGINVLVRSLTAETLPVVVASGHFDADSFIAAAGAMDHAQRYTSLVPAQLARLIDEDAALAALRRFDRILVGGQATPVSLIARALELGLNVTRTYGSSETSGGCVYDGVPIGSTEARIVDGQIELAGPVLAEGYLEDPQRTDAAFRTEHARRWYRTGDAGEIVDGVLHVIGRLDDVIISGGLKVSLGALERFVREIDGLGDAVIVSEPDEQWGEVPVLVTTTDYPLDRLKPAVVARLGRAAVPGRIVVLESLPMLPSGKPDRLAVRAGIAR</sequence>
<organism evidence="3 4">
    <name type="scientific">Conyzicola nivalis</name>
    <dbReference type="NCBI Taxonomy" id="1477021"/>
    <lineage>
        <taxon>Bacteria</taxon>
        <taxon>Bacillati</taxon>
        <taxon>Actinomycetota</taxon>
        <taxon>Actinomycetes</taxon>
        <taxon>Micrococcales</taxon>
        <taxon>Microbacteriaceae</taxon>
        <taxon>Conyzicola</taxon>
    </lineage>
</organism>
<proteinExistence type="predicted"/>
<evidence type="ECO:0000313" key="4">
    <source>
        <dbReference type="Proteomes" id="UP000606922"/>
    </source>
</evidence>
<dbReference type="InterPro" id="IPR042099">
    <property type="entry name" value="ANL_N_sf"/>
</dbReference>
<dbReference type="Proteomes" id="UP000606922">
    <property type="component" value="Unassembled WGS sequence"/>
</dbReference>
<dbReference type="Pfam" id="PF00501">
    <property type="entry name" value="AMP-binding"/>
    <property type="match status" value="1"/>
</dbReference>
<evidence type="ECO:0000259" key="1">
    <source>
        <dbReference type="Pfam" id="PF00501"/>
    </source>
</evidence>
<accession>A0A916WJH9</accession>
<evidence type="ECO:0000259" key="2">
    <source>
        <dbReference type="Pfam" id="PF13193"/>
    </source>
</evidence>
<dbReference type="InterPro" id="IPR050237">
    <property type="entry name" value="ATP-dep_AMP-bd_enzyme"/>
</dbReference>
<comment type="caution">
    <text evidence="3">The sequence shown here is derived from an EMBL/GenBank/DDBJ whole genome shotgun (WGS) entry which is preliminary data.</text>
</comment>
<dbReference type="SUPFAM" id="SSF56801">
    <property type="entry name" value="Acetyl-CoA synthetase-like"/>
    <property type="match status" value="1"/>
</dbReference>
<feature type="domain" description="AMP-binding enzyme C-terminal" evidence="2">
    <location>
        <begin position="284"/>
        <end position="353"/>
    </location>
</feature>
<keyword evidence="4" id="KW-1185">Reference proteome</keyword>
<dbReference type="PANTHER" id="PTHR43767:SF1">
    <property type="entry name" value="NONRIBOSOMAL PEPTIDE SYNTHASE PES1 (EUROFUNG)-RELATED"/>
    <property type="match status" value="1"/>
</dbReference>
<dbReference type="InterPro" id="IPR000873">
    <property type="entry name" value="AMP-dep_synth/lig_dom"/>
</dbReference>
<dbReference type="EMBL" id="BMGB01000001">
    <property type="protein sequence ID" value="GGB05955.1"/>
    <property type="molecule type" value="Genomic_DNA"/>
</dbReference>
<reference evidence="3" key="2">
    <citation type="submission" date="2020-09" db="EMBL/GenBank/DDBJ databases">
        <authorList>
            <person name="Sun Q."/>
            <person name="Zhou Y."/>
        </authorList>
    </citation>
    <scope>NUCLEOTIDE SEQUENCE</scope>
    <source>
        <strain evidence="3">CGMCC 1.12813</strain>
    </source>
</reference>
<reference evidence="3" key="1">
    <citation type="journal article" date="2014" name="Int. J. Syst. Evol. Microbiol.">
        <title>Complete genome sequence of Corynebacterium casei LMG S-19264T (=DSM 44701T), isolated from a smear-ripened cheese.</title>
        <authorList>
            <consortium name="US DOE Joint Genome Institute (JGI-PGF)"/>
            <person name="Walter F."/>
            <person name="Albersmeier A."/>
            <person name="Kalinowski J."/>
            <person name="Ruckert C."/>
        </authorList>
    </citation>
    <scope>NUCLEOTIDE SEQUENCE</scope>
    <source>
        <strain evidence="3">CGMCC 1.12813</strain>
    </source>
</reference>
<dbReference type="Gene3D" id="3.40.50.12780">
    <property type="entry name" value="N-terminal domain of ligase-like"/>
    <property type="match status" value="1"/>
</dbReference>
<dbReference type="RefSeq" id="WP_188510539.1">
    <property type="nucleotide sequence ID" value="NZ_BMGB01000001.1"/>
</dbReference>
<evidence type="ECO:0000313" key="3">
    <source>
        <dbReference type="EMBL" id="GGB05955.1"/>
    </source>
</evidence>
<dbReference type="Pfam" id="PF13193">
    <property type="entry name" value="AMP-binding_C"/>
    <property type="match status" value="1"/>
</dbReference>
<dbReference type="InterPro" id="IPR045851">
    <property type="entry name" value="AMP-bd_C_sf"/>
</dbReference>
<dbReference type="AlphaFoldDB" id="A0A916WJH9"/>
<dbReference type="PANTHER" id="PTHR43767">
    <property type="entry name" value="LONG-CHAIN-FATTY-ACID--COA LIGASE"/>
    <property type="match status" value="1"/>
</dbReference>
<dbReference type="GO" id="GO:0016878">
    <property type="term" value="F:acid-thiol ligase activity"/>
    <property type="evidence" value="ECO:0007669"/>
    <property type="project" value="UniProtKB-ARBA"/>
</dbReference>
<keyword evidence="3" id="KW-0436">Ligase</keyword>